<dbReference type="SUPFAM" id="SSF56349">
    <property type="entry name" value="DNA breaking-rejoining enzymes"/>
    <property type="match status" value="1"/>
</dbReference>
<dbReference type="Gene3D" id="1.10.443.10">
    <property type="entry name" value="Intergrase catalytic core"/>
    <property type="match status" value="1"/>
</dbReference>
<proteinExistence type="predicted"/>
<dbReference type="InterPro" id="IPR011010">
    <property type="entry name" value="DNA_brk_join_enz"/>
</dbReference>
<evidence type="ECO:0000313" key="3">
    <source>
        <dbReference type="EMBL" id="MVT64847.1"/>
    </source>
</evidence>
<dbReference type="Proteomes" id="UP000436468">
    <property type="component" value="Unassembled WGS sequence"/>
</dbReference>
<dbReference type="GO" id="GO:0006310">
    <property type="term" value="P:DNA recombination"/>
    <property type="evidence" value="ECO:0007669"/>
    <property type="project" value="UniProtKB-KW"/>
</dbReference>
<evidence type="ECO:0000313" key="4">
    <source>
        <dbReference type="Proteomes" id="UP000436468"/>
    </source>
</evidence>
<dbReference type="RefSeq" id="WP_157342068.1">
    <property type="nucleotide sequence ID" value="NZ_WQNF01000004.1"/>
</dbReference>
<keyword evidence="1" id="KW-0233">DNA recombination</keyword>
<gene>
    <name evidence="3" type="ORF">GPL21_06970</name>
</gene>
<sequence length="505" mass="57120">MPDDIIRDKAGRPVDCSTEIWRLNTAGTAIVLDWNQLTRLPEPVRDAARKYARDRIPNWAPPSVGGLFYMYRLLSECAYFEQFDGTVGMRAFEELRQDDRAASAELTRYRIWYEWAATFGFPGFDRAVAKQLNKVRIGANPHGRRARKKVPGLGPLTDEERQELLNKALDASEEELPLAERVAVLLGMGLGPNSGPLSLLQVGDYKPETSGDTTYHVLMVPRHKKGFERERADFRARPLEARWAGYLSRLIENNERQADEIYRMSTGAPKPASIKIPIFMRRRIRTDLNSAMEEYALHMTPLEFNQLLKDACVHLNAVSRENKPLHLNQRRLRTTFATNLIANGMSLRQVADALDHLSTGSVKRYDFGNYRLVESLDARIGAAMERVAGAFLGTLTERSSEAERNRSPSSRRPFFDQDRSCGEDLGNCGSNCKCELPVPLACYTCRLFEPWVDAPHERLLEQLMADREQRKASGMHPRMVGIQDRAIVALAEVVGQIKARNSGTK</sequence>
<dbReference type="InterPro" id="IPR002104">
    <property type="entry name" value="Integrase_catalytic"/>
</dbReference>
<reference evidence="3 4" key="1">
    <citation type="submission" date="2019-12" db="EMBL/GenBank/DDBJ databases">
        <title>Draft genome sequences Bradyrhizobium cajani AMBPC1010, Bradyrhizobium pachyrhizi AMBPC1040 and Bradyrhizobium yuanmingense ALSPC3051, three plant growth promoting strains isolated from nodules of Cajanus cajan L. in Dominican Republic.</title>
        <authorList>
            <person name="Flores-Felix J.D."/>
            <person name="Araujo J."/>
            <person name="Diaz-Alcantara C."/>
            <person name="Gonzalez-Andres F."/>
            <person name="Velazquez E."/>
        </authorList>
    </citation>
    <scope>NUCLEOTIDE SEQUENCE [LARGE SCALE GENOMIC DNA]</scope>
    <source>
        <strain evidence="3 4">1040</strain>
    </source>
</reference>
<keyword evidence="4" id="KW-1185">Reference proteome</keyword>
<organism evidence="3 4">
    <name type="scientific">Bradyrhizobium pachyrhizi</name>
    <dbReference type="NCBI Taxonomy" id="280333"/>
    <lineage>
        <taxon>Bacteria</taxon>
        <taxon>Pseudomonadati</taxon>
        <taxon>Pseudomonadota</taxon>
        <taxon>Alphaproteobacteria</taxon>
        <taxon>Hyphomicrobiales</taxon>
        <taxon>Nitrobacteraceae</taxon>
        <taxon>Bradyrhizobium</taxon>
    </lineage>
</organism>
<dbReference type="InterPro" id="IPR013762">
    <property type="entry name" value="Integrase-like_cat_sf"/>
</dbReference>
<evidence type="ECO:0000256" key="1">
    <source>
        <dbReference type="ARBA" id="ARBA00023172"/>
    </source>
</evidence>
<feature type="domain" description="Tyr recombinase" evidence="2">
    <location>
        <begin position="301"/>
        <end position="365"/>
    </location>
</feature>
<evidence type="ECO:0000259" key="2">
    <source>
        <dbReference type="Pfam" id="PF00589"/>
    </source>
</evidence>
<dbReference type="Pfam" id="PF00589">
    <property type="entry name" value="Phage_integrase"/>
    <property type="match status" value="1"/>
</dbReference>
<comment type="caution">
    <text evidence="3">The sequence shown here is derived from an EMBL/GenBank/DDBJ whole genome shotgun (WGS) entry which is preliminary data.</text>
</comment>
<accession>A0A844SGG8</accession>
<dbReference type="GO" id="GO:0015074">
    <property type="term" value="P:DNA integration"/>
    <property type="evidence" value="ECO:0007669"/>
    <property type="project" value="InterPro"/>
</dbReference>
<name>A0A844SGG8_9BRAD</name>
<dbReference type="AlphaFoldDB" id="A0A844SGG8"/>
<protein>
    <submittedName>
        <fullName evidence="3">Tyrosine-type recombinase/integrase</fullName>
    </submittedName>
</protein>
<dbReference type="EMBL" id="WQNF01000004">
    <property type="protein sequence ID" value="MVT64847.1"/>
    <property type="molecule type" value="Genomic_DNA"/>
</dbReference>
<dbReference type="GO" id="GO:0003677">
    <property type="term" value="F:DNA binding"/>
    <property type="evidence" value="ECO:0007669"/>
    <property type="project" value="InterPro"/>
</dbReference>